<dbReference type="InterPro" id="IPR005821">
    <property type="entry name" value="Ion_trans_dom"/>
</dbReference>
<dbReference type="EMBL" id="CAJNDS010000924">
    <property type="protein sequence ID" value="CAE7240947.1"/>
    <property type="molecule type" value="Genomic_DNA"/>
</dbReference>
<organism evidence="9 10">
    <name type="scientific">Symbiodinium natans</name>
    <dbReference type="NCBI Taxonomy" id="878477"/>
    <lineage>
        <taxon>Eukaryota</taxon>
        <taxon>Sar</taxon>
        <taxon>Alveolata</taxon>
        <taxon>Dinophyceae</taxon>
        <taxon>Suessiales</taxon>
        <taxon>Symbiodiniaceae</taxon>
        <taxon>Symbiodinium</taxon>
    </lineage>
</organism>
<dbReference type="PROSITE" id="PS00018">
    <property type="entry name" value="EF_HAND_1"/>
    <property type="match status" value="1"/>
</dbReference>
<dbReference type="InterPro" id="IPR043203">
    <property type="entry name" value="VGCC_Ca_Na"/>
</dbReference>
<feature type="transmembrane region" description="Helical" evidence="7">
    <location>
        <begin position="46"/>
        <end position="68"/>
    </location>
</feature>
<proteinExistence type="predicted"/>
<evidence type="ECO:0000313" key="9">
    <source>
        <dbReference type="EMBL" id="CAE7240947.1"/>
    </source>
</evidence>
<feature type="compositionally biased region" description="Basic and acidic residues" evidence="6">
    <location>
        <begin position="127"/>
        <end position="140"/>
    </location>
</feature>
<dbReference type="InterPro" id="IPR002048">
    <property type="entry name" value="EF_hand_dom"/>
</dbReference>
<dbReference type="Gene3D" id="1.20.120.350">
    <property type="entry name" value="Voltage-gated potassium channels. Chain C"/>
    <property type="match status" value="1"/>
</dbReference>
<keyword evidence="2 7" id="KW-0812">Transmembrane</keyword>
<dbReference type="AlphaFoldDB" id="A0A812L6E1"/>
<feature type="transmembrane region" description="Helical" evidence="7">
    <location>
        <begin position="193"/>
        <end position="211"/>
    </location>
</feature>
<evidence type="ECO:0000256" key="1">
    <source>
        <dbReference type="ARBA" id="ARBA00004141"/>
    </source>
</evidence>
<gene>
    <name evidence="9" type="primary">cac</name>
    <name evidence="9" type="ORF">SNAT2548_LOCUS10836</name>
</gene>
<dbReference type="GO" id="GO:0005509">
    <property type="term" value="F:calcium ion binding"/>
    <property type="evidence" value="ECO:0007669"/>
    <property type="project" value="InterPro"/>
</dbReference>
<evidence type="ECO:0000256" key="5">
    <source>
        <dbReference type="ARBA" id="ARBA00023136"/>
    </source>
</evidence>
<evidence type="ECO:0000256" key="7">
    <source>
        <dbReference type="SAM" id="Phobius"/>
    </source>
</evidence>
<keyword evidence="4 7" id="KW-1133">Transmembrane helix</keyword>
<feature type="compositionally biased region" description="Basic and acidic residues" evidence="6">
    <location>
        <begin position="93"/>
        <end position="112"/>
    </location>
</feature>
<evidence type="ECO:0000256" key="4">
    <source>
        <dbReference type="ARBA" id="ARBA00022989"/>
    </source>
</evidence>
<dbReference type="SUPFAM" id="SSF47473">
    <property type="entry name" value="EF-hand"/>
    <property type="match status" value="1"/>
</dbReference>
<evidence type="ECO:0000256" key="2">
    <source>
        <dbReference type="ARBA" id="ARBA00022692"/>
    </source>
</evidence>
<sequence>METQVSQLVEEAVKKSHEQFMNRLDATSGWRRSRTGFVSMSSSRCMLSISITTIIIHMIIITITITVITATGMDVMHLGADGEASQSLALHESEAEKLEVEGDPCEKSREASSNDDSLTEDVSEQAKPNRERSESSYDLAKKEGSRLEVYKKLYTESMSPDAHSAWVQRLCPGFDRFQHKVVRMLKSPRFEMFFAMVLVSNALYIGAQIQWMSAHPANLIDPGFTVVHTLYAVIFTFEVVLNLLGFGFKKFLCSSGWAWGWLDVLVVVSAWIELYLDLQAMMSSPSSNTSVRIVRVFKFTRILQGLRSLRIVRYVSGLRILVYSMYDATKSLLWALILLALIIYVFGLLFSSAALDHVVASDGVVDAKLDMYFGSVDAAVTTLYRSILGGLDWGEAAGPLGTAGVVWVQVFQFYIGFVSFAILNVMTGVFCNSAIRAAEHDHTIMMQNRNQFRDMAADLFKKMDSSGFGQITINEFESLYDDEDMKAFLDSIEISASDAWTLFASLDQDGNGLIGINEFTEGCLKLHGPARSVDLYALRQQHVKFREQIQTIAQNQHKIMEQIHRPLLRRFSPPIFEV</sequence>
<dbReference type="InterPro" id="IPR027359">
    <property type="entry name" value="Volt_channel_dom_sf"/>
</dbReference>
<dbReference type="PANTHER" id="PTHR10037">
    <property type="entry name" value="VOLTAGE-GATED CATION CHANNEL CALCIUM AND SODIUM"/>
    <property type="match status" value="1"/>
</dbReference>
<dbReference type="GO" id="GO:0005248">
    <property type="term" value="F:voltage-gated sodium channel activity"/>
    <property type="evidence" value="ECO:0007669"/>
    <property type="project" value="TreeGrafter"/>
</dbReference>
<dbReference type="SUPFAM" id="SSF81324">
    <property type="entry name" value="Voltage-gated potassium channels"/>
    <property type="match status" value="1"/>
</dbReference>
<dbReference type="InterPro" id="IPR011992">
    <property type="entry name" value="EF-hand-dom_pair"/>
</dbReference>
<comment type="subcellular location">
    <subcellularLocation>
        <location evidence="1">Membrane</location>
        <topology evidence="1">Multi-pass membrane protein</topology>
    </subcellularLocation>
</comment>
<dbReference type="InterPro" id="IPR018247">
    <property type="entry name" value="EF_Hand_1_Ca_BS"/>
</dbReference>
<evidence type="ECO:0000259" key="8">
    <source>
        <dbReference type="PROSITE" id="PS50222"/>
    </source>
</evidence>
<evidence type="ECO:0000256" key="6">
    <source>
        <dbReference type="SAM" id="MobiDB-lite"/>
    </source>
</evidence>
<feature type="transmembrane region" description="Helical" evidence="7">
    <location>
        <begin position="411"/>
        <end position="435"/>
    </location>
</feature>
<dbReference type="OrthoDB" id="2984333at2759"/>
<protein>
    <submittedName>
        <fullName evidence="9">Cac protein</fullName>
    </submittedName>
</protein>
<accession>A0A812L6E1</accession>
<feature type="transmembrane region" description="Helical" evidence="7">
    <location>
        <begin position="223"/>
        <end position="244"/>
    </location>
</feature>
<feature type="transmembrane region" description="Helical" evidence="7">
    <location>
        <begin position="331"/>
        <end position="350"/>
    </location>
</feature>
<evidence type="ECO:0000313" key="10">
    <source>
        <dbReference type="Proteomes" id="UP000604046"/>
    </source>
</evidence>
<dbReference type="PANTHER" id="PTHR10037:SF62">
    <property type="entry name" value="SODIUM CHANNEL PROTEIN 60E"/>
    <property type="match status" value="1"/>
</dbReference>
<reference evidence="9" key="1">
    <citation type="submission" date="2021-02" db="EMBL/GenBank/DDBJ databases">
        <authorList>
            <person name="Dougan E. K."/>
            <person name="Rhodes N."/>
            <person name="Thang M."/>
            <person name="Chan C."/>
        </authorList>
    </citation>
    <scope>NUCLEOTIDE SEQUENCE</scope>
</reference>
<keyword evidence="10" id="KW-1185">Reference proteome</keyword>
<keyword evidence="3" id="KW-0106">Calcium</keyword>
<dbReference type="GO" id="GO:0001518">
    <property type="term" value="C:voltage-gated sodium channel complex"/>
    <property type="evidence" value="ECO:0007669"/>
    <property type="project" value="TreeGrafter"/>
</dbReference>
<evidence type="ECO:0000256" key="3">
    <source>
        <dbReference type="ARBA" id="ARBA00022837"/>
    </source>
</evidence>
<name>A0A812L6E1_9DINO</name>
<dbReference type="Pfam" id="PF00520">
    <property type="entry name" value="Ion_trans"/>
    <property type="match status" value="1"/>
</dbReference>
<dbReference type="Gene3D" id="1.10.238.10">
    <property type="entry name" value="EF-hand"/>
    <property type="match status" value="1"/>
</dbReference>
<feature type="domain" description="EF-hand" evidence="8">
    <location>
        <begin position="494"/>
        <end position="529"/>
    </location>
</feature>
<feature type="region of interest" description="Disordered" evidence="6">
    <location>
        <begin position="93"/>
        <end position="140"/>
    </location>
</feature>
<dbReference type="Gene3D" id="1.10.287.70">
    <property type="match status" value="1"/>
</dbReference>
<dbReference type="Proteomes" id="UP000604046">
    <property type="component" value="Unassembled WGS sequence"/>
</dbReference>
<dbReference type="PROSITE" id="PS50222">
    <property type="entry name" value="EF_HAND_2"/>
    <property type="match status" value="1"/>
</dbReference>
<keyword evidence="5 7" id="KW-0472">Membrane</keyword>
<comment type="caution">
    <text evidence="9">The sequence shown here is derived from an EMBL/GenBank/DDBJ whole genome shotgun (WGS) entry which is preliminary data.</text>
</comment>